<accession>N6Z7I6</accession>
<dbReference type="PANTHER" id="PTHR43403:SF1">
    <property type="entry name" value="NAD-SPECIFIC GLUTAMATE DEHYDROGENASE"/>
    <property type="match status" value="1"/>
</dbReference>
<feature type="domain" description="NAD-glutamate dehydrogenase N-terminal ACT1" evidence="4">
    <location>
        <begin position="35"/>
        <end position="175"/>
    </location>
</feature>
<evidence type="ECO:0000259" key="4">
    <source>
        <dbReference type="Pfam" id="PF21075"/>
    </source>
</evidence>
<dbReference type="Pfam" id="PF21076">
    <property type="entry name" value="GDH_ACT2"/>
    <property type="match status" value="1"/>
</dbReference>
<dbReference type="Pfam" id="PF21077">
    <property type="entry name" value="GDH_ACT3"/>
    <property type="match status" value="1"/>
</dbReference>
<dbReference type="SUPFAM" id="SSF53223">
    <property type="entry name" value="Aminoacid dehydrogenase-like, N-terminal domain"/>
    <property type="match status" value="1"/>
</dbReference>
<dbReference type="PANTHER" id="PTHR43403">
    <property type="entry name" value="NAD-SPECIFIC GLUTAMATE DEHYDROGENASE"/>
    <property type="match status" value="1"/>
</dbReference>
<dbReference type="InterPro" id="IPR048381">
    <property type="entry name" value="GDH_C"/>
</dbReference>
<dbReference type="SUPFAM" id="SSF51735">
    <property type="entry name" value="NAD(P)-binding Rossmann-fold domains"/>
    <property type="match status" value="1"/>
</dbReference>
<evidence type="ECO:0000259" key="5">
    <source>
        <dbReference type="Pfam" id="PF21076"/>
    </source>
</evidence>
<dbReference type="Pfam" id="PF21079">
    <property type="entry name" value="GDH_HM2"/>
    <property type="match status" value="1"/>
</dbReference>
<dbReference type="InterPro" id="IPR046346">
    <property type="entry name" value="Aminoacid_DH-like_N_sf"/>
</dbReference>
<dbReference type="InterPro" id="IPR049058">
    <property type="entry name" value="NAD_Glu_DH_HM2"/>
</dbReference>
<dbReference type="Pfam" id="PF21075">
    <property type="entry name" value="GDH_ACT1"/>
    <property type="match status" value="1"/>
</dbReference>
<evidence type="ECO:0000313" key="7">
    <source>
        <dbReference type="EMBL" id="ENO90537.1"/>
    </source>
</evidence>
<dbReference type="InterPro" id="IPR049056">
    <property type="entry name" value="NAD_Glu_DH_HM3"/>
</dbReference>
<dbReference type="OrthoDB" id="9758052at2"/>
<dbReference type="GO" id="GO:0004352">
    <property type="term" value="F:glutamate dehydrogenase (NAD+) activity"/>
    <property type="evidence" value="ECO:0007669"/>
    <property type="project" value="InterPro"/>
</dbReference>
<dbReference type="eggNOG" id="COG2902">
    <property type="taxonomic scope" value="Bacteria"/>
</dbReference>
<dbReference type="InterPro" id="IPR049064">
    <property type="entry name" value="NAD_Glu_DH_ACT3"/>
</dbReference>
<dbReference type="RefSeq" id="WP_004332816.1">
    <property type="nucleotide sequence ID" value="NZ_AMXE01000002.1"/>
</dbReference>
<dbReference type="InterPro" id="IPR036291">
    <property type="entry name" value="NAD(P)-bd_dom_sf"/>
</dbReference>
<name>N6Z7I6_THAL4</name>
<dbReference type="Pfam" id="PF21074">
    <property type="entry name" value="GDH_C"/>
    <property type="match status" value="1"/>
</dbReference>
<dbReference type="InterPro" id="IPR049062">
    <property type="entry name" value="NAD_Glu_DH_ACT2"/>
</dbReference>
<protein>
    <submittedName>
        <fullName evidence="7">NAD-glutamate dehydrogenase</fullName>
    </submittedName>
</protein>
<feature type="domain" description="NAD-glutamate dehydrogenase ACT2" evidence="5">
    <location>
        <begin position="405"/>
        <end position="494"/>
    </location>
</feature>
<feature type="domain" description="NAD-specific glutamate dehydrogenase C-terminal" evidence="3">
    <location>
        <begin position="1267"/>
        <end position="1602"/>
    </location>
</feature>
<dbReference type="GO" id="GO:0006538">
    <property type="term" value="P:L-glutamate catabolic process"/>
    <property type="evidence" value="ECO:0007669"/>
    <property type="project" value="InterPro"/>
</dbReference>
<evidence type="ECO:0000259" key="6">
    <source>
        <dbReference type="Pfam" id="PF21077"/>
    </source>
</evidence>
<dbReference type="PIRSF" id="PIRSF036761">
    <property type="entry name" value="GDH_Mll4104"/>
    <property type="match status" value="1"/>
</dbReference>
<dbReference type="InterPro" id="IPR007780">
    <property type="entry name" value="NAD_Glu_DH_bac"/>
</dbReference>
<evidence type="ECO:0000313" key="8">
    <source>
        <dbReference type="Proteomes" id="UP000013232"/>
    </source>
</evidence>
<keyword evidence="1" id="KW-0560">Oxidoreductase</keyword>
<proteinExistence type="predicted"/>
<dbReference type="InterPro" id="IPR024727">
    <property type="entry name" value="NAD_Glu_DH_N_ACT1"/>
</dbReference>
<evidence type="ECO:0000259" key="2">
    <source>
        <dbReference type="Pfam" id="PF05088"/>
    </source>
</evidence>
<dbReference type="Pfam" id="PF05088">
    <property type="entry name" value="Bac_GDH_CD"/>
    <property type="match status" value="1"/>
</dbReference>
<dbReference type="EMBL" id="AMXE01000002">
    <property type="protein sequence ID" value="ENO90537.1"/>
    <property type="molecule type" value="Genomic_DNA"/>
</dbReference>
<dbReference type="Proteomes" id="UP000013232">
    <property type="component" value="Unassembled WGS sequence"/>
</dbReference>
<feature type="domain" description="NAD-glutamate dehydrogenase ACT3" evidence="6">
    <location>
        <begin position="549"/>
        <end position="627"/>
    </location>
</feature>
<dbReference type="STRING" id="1123367.GCA_000621305_02461"/>
<evidence type="ECO:0000259" key="3">
    <source>
        <dbReference type="Pfam" id="PF21074"/>
    </source>
</evidence>
<reference evidence="7 8" key="1">
    <citation type="submission" date="2012-09" db="EMBL/GenBank/DDBJ databases">
        <title>Draft Genome Sequences of 6 Strains from Genus Thauera.</title>
        <authorList>
            <person name="Liu B."/>
            <person name="Shapleigh J.P."/>
            <person name="Frostegard A.H."/>
        </authorList>
    </citation>
    <scope>NUCLEOTIDE SEQUENCE [LARGE SCALE GENOMIC DNA]</scope>
    <source>
        <strain evidence="8">47Lol / DSM 12138</strain>
    </source>
</reference>
<dbReference type="Pfam" id="PF21078">
    <property type="entry name" value="GDH_HM3"/>
    <property type="match status" value="1"/>
</dbReference>
<dbReference type="InterPro" id="IPR049059">
    <property type="entry name" value="NAD_Glu_DH_HM1"/>
</dbReference>
<sequence>MEKTEQKRLAAQIDAVVEQIAGRLPAEQAKAVAGFALRFFAQVDPEDLEPLSVADLYGAVLSQWHFISRRGPVSAVRVFNPRLDEHGWESAHTVIEIVGDDMPFLVDSVTMEVNRQGLTLHLIIHPVLKVLRDAGGVLLRLADEGDDGAGHESVMHLEVDRRTDPADLLSLQQGLEQVLSDVRAAVGDWPRMRERMHDIIAGLENLPQTVGADEAAEARDFLEWLASDNFVLLGCRDYALVRGEEGDELRIVPDSGLGLLRSDGEDGRSRSFAALPPQLRAQAHLPGVLTVTKSNTRSTVHRPGYLDFLGIKTFGDDGRVTGERRVLGLLASTAYGTSPARIPLLRRKVAAVIERAGLLPGGHAAKTLQTIIEQYPRDELFQIGTDELYTQAMGILRLGGRLRTRLFVRCDPFARFVSCLIYVPREHYNTDQRKCMQAVLVEAFDGASSEFDVQFSDSALARILIIVRTRDSVIPPFDVKDLEQRLIRATRRWEDDLQQILVEQCGEERGLALLRRYGGGFPAGYREDYPARMAVFDIEQMEALAGGDDLGMNLYRSLEAPVGRLNFRIYRLGAPVPLSQSLPMLERMGVRVMDERSSDIMRHDGSTVWLHDFGLGFGGAEALDIHDVRPLFQDAFQRVWRGEIENDDFNRLVLLAGLSWREVSVLRAYAKHMRQAAFTFSQAYMEQTLASYPQLARQLYELFRARFDPALETGREARCAQLVAEIESGLNTVANLDEDRILRQFLAMILATLRTNAFQRAADGRPKSWLSFKFAPSRIPNLPQPLPMFEIFVYSPRIEGVHLRGGKVARGGLRWSDRMEDFRTEVLGLVKAQIVKNAVIVPVGSKGGFVVKNPPAEGGREALLAEGVACYQIFLRGLLDLTDNLVQGRVVAPPDVVRHDEDDPYLVVAADKGTATFSDHANAISAEYGFWLGDAFASGGSVGYDHKKMGITARGAWEAVKRHFRELGTDIQNEPFTVAGIGDMSGDVFGNGMLLSKQIRLVAAFDHRHVFIDPAPDPAASWEERARLFALPRSSWDDYDRSLISEGGGVWPRTAKSISLSPQVRAVLGIEAGALAPAELIRAILTAPVDLLYNGGIGTYIKAASEADASVGDRANDPVRVNGGALRCRVLGEGGNLGATQLGRIEFALKGGRVNTDAIDNSGGVDCSDHEVNIKILLNGVVADGELTLKQRNQLLADMTDEVAALVLRDNYAQTQILSVTRSRGVALLDEQAEFMRRLSHAGRLNRKLEFLPLDEELAERQAARIGLTNPELAVLLAYGKIELYDEVLASDVPEDPYIRTALERYFPAPLRERFGAQIQQHALRREIISTHVINSMINRVGPTFVGRLKSELGVPAPDVVRAYMATREVFGLVDVWAQIEVLDNRVDNAVQIELIGECDRLVQRGTLWFLHHPAWLEDLQATLAYFSPGVATLAEGLAEFVAPAYRAEFDAAIVRRLEQGVPQALAERVAALDELYSALDLVEVAAETRRAEPLAAQVYFGLGGELELHWLGRQVSALPADSRWQGLARGALRGDLSGLARTLAANALQSAPDEEDAASVLSSWLARQGTRLERYRQLLADIRAGQSIDMAMVSVLLRELRGMG</sequence>
<dbReference type="Gene3D" id="3.40.50.720">
    <property type="entry name" value="NAD(P)-binding Rossmann-like Domain"/>
    <property type="match status" value="1"/>
</dbReference>
<evidence type="ECO:0000256" key="1">
    <source>
        <dbReference type="ARBA" id="ARBA00023002"/>
    </source>
</evidence>
<comment type="caution">
    <text evidence="7">The sequence shown here is derived from an EMBL/GenBank/DDBJ whole genome shotgun (WGS) entry which is preliminary data.</text>
</comment>
<dbReference type="Pfam" id="PF21073">
    <property type="entry name" value="GDH_HM1"/>
    <property type="match status" value="1"/>
</dbReference>
<keyword evidence="8" id="KW-1185">Reference proteome</keyword>
<dbReference type="GO" id="GO:0004069">
    <property type="term" value="F:L-aspartate:2-oxoglutarate aminotransferase activity"/>
    <property type="evidence" value="ECO:0007669"/>
    <property type="project" value="InterPro"/>
</dbReference>
<feature type="domain" description="NAD-glutamate dehydrogenase catalytic" evidence="2">
    <location>
        <begin position="726"/>
        <end position="1220"/>
    </location>
</feature>
<dbReference type="InterPro" id="IPR028971">
    <property type="entry name" value="NAD-GDH_cat"/>
</dbReference>
<gene>
    <name evidence="7" type="ORF">C666_01495</name>
</gene>
<organism evidence="7 8">
    <name type="scientific">Thauera linaloolentis (strain DSM 12138 / JCM 21573 / CCUG 41526 / CIP 105981 / IAM 15112 / NBRC 102519 / 47Lol)</name>
    <dbReference type="NCBI Taxonomy" id="1123367"/>
    <lineage>
        <taxon>Bacteria</taxon>
        <taxon>Pseudomonadati</taxon>
        <taxon>Pseudomonadota</taxon>
        <taxon>Betaproteobacteria</taxon>
        <taxon>Rhodocyclales</taxon>
        <taxon>Zoogloeaceae</taxon>
        <taxon>Thauera</taxon>
    </lineage>
</organism>